<dbReference type="AlphaFoldDB" id="A0A955L896"/>
<sequence length="626" mass="71611">MKLLRAIENAIYTFRNALWDYPDFLLFDQKSVVMVVSAFYKRTRPFSHLWLSLFVYLLLTVTFVVKPTALLRVDSEEFIEGSVVGIDETGQLLGLQKINPLVPSTIQLEKDISNLVYESLLTIDQNAEIHPVLIESYEEVKKGNHYSFTLKNDIYWHDGTKLTTHDVEETFELLQRLNENPDTASSFSSVVANQFNDLIVLDDRTFEVMLVDEDAVLPTFFESLTFKIMPAKYIENIDTNSILTRDIYINTNPIGTGPYRNVSQSARSQNLIQLSRNERYHEQIPSIGKIVFQLFPDENSAVEALKTGKIHAIAGLSSGVSESIKDLENYEILQSNIIYNQYWALHFNLDQNSGHQNLQEKGVRQAIGYAIDRDKIINNLDGRGEEAFGTIPKNSFAYNDEIARVSYNPEKASELLDDEGWRISRQTGLRTKQNSVLSIDIVYVDNIDRDKVAENIKDDLEALGIEVNLIPETVDTVNNAFILTKNFDILLYGLTTFIDVDRYELYHSSQIGLPSFGGASESTGLNISSYISEATGVRIENQEQVDKPKVDILLEEARAIIDEENRKDKLFEFQEILNEEMPTVFLYHPRYVYVVNNRVSGVNISFMNNLEDRFANIEQWDIKDEF</sequence>
<dbReference type="PANTHER" id="PTHR30290">
    <property type="entry name" value="PERIPLASMIC BINDING COMPONENT OF ABC TRANSPORTER"/>
    <property type="match status" value="1"/>
</dbReference>
<dbReference type="Gene3D" id="3.40.190.10">
    <property type="entry name" value="Periplasmic binding protein-like II"/>
    <property type="match status" value="1"/>
</dbReference>
<evidence type="ECO:0000256" key="1">
    <source>
        <dbReference type="ARBA" id="ARBA00005695"/>
    </source>
</evidence>
<keyword evidence="2" id="KW-0813">Transport</keyword>
<dbReference type="EMBL" id="JAGQLH010000028">
    <property type="protein sequence ID" value="MCA9385578.1"/>
    <property type="molecule type" value="Genomic_DNA"/>
</dbReference>
<evidence type="ECO:0000256" key="2">
    <source>
        <dbReference type="ARBA" id="ARBA00022448"/>
    </source>
</evidence>
<dbReference type="PANTHER" id="PTHR30290:SF9">
    <property type="entry name" value="OLIGOPEPTIDE-BINDING PROTEIN APPA"/>
    <property type="match status" value="1"/>
</dbReference>
<evidence type="ECO:0000313" key="7">
    <source>
        <dbReference type="Proteomes" id="UP000754563"/>
    </source>
</evidence>
<dbReference type="Gene3D" id="3.10.105.10">
    <property type="entry name" value="Dipeptide-binding Protein, Domain 3"/>
    <property type="match status" value="1"/>
</dbReference>
<reference evidence="6" key="1">
    <citation type="submission" date="2020-04" db="EMBL/GenBank/DDBJ databases">
        <authorList>
            <person name="Zhang T."/>
        </authorList>
    </citation>
    <scope>NUCLEOTIDE SEQUENCE</scope>
    <source>
        <strain evidence="6">HKST-UBA11</strain>
    </source>
</reference>
<dbReference type="InterPro" id="IPR039424">
    <property type="entry name" value="SBP_5"/>
</dbReference>
<dbReference type="CDD" id="cd08513">
    <property type="entry name" value="PBP2_thermophilic_Hb8_like"/>
    <property type="match status" value="1"/>
</dbReference>
<evidence type="ECO:0000313" key="6">
    <source>
        <dbReference type="EMBL" id="MCA9385578.1"/>
    </source>
</evidence>
<comment type="caution">
    <text evidence="6">The sequence shown here is derived from an EMBL/GenBank/DDBJ whole genome shotgun (WGS) entry which is preliminary data.</text>
</comment>
<dbReference type="GO" id="GO:1904680">
    <property type="term" value="F:peptide transmembrane transporter activity"/>
    <property type="evidence" value="ECO:0007669"/>
    <property type="project" value="TreeGrafter"/>
</dbReference>
<name>A0A955L896_9BACT</name>
<dbReference type="GO" id="GO:0015833">
    <property type="term" value="P:peptide transport"/>
    <property type="evidence" value="ECO:0007669"/>
    <property type="project" value="TreeGrafter"/>
</dbReference>
<evidence type="ECO:0000256" key="3">
    <source>
        <dbReference type="ARBA" id="ARBA00022729"/>
    </source>
</evidence>
<organism evidence="6 7">
    <name type="scientific">Candidatus Dojkabacteria bacterium</name>
    <dbReference type="NCBI Taxonomy" id="2099670"/>
    <lineage>
        <taxon>Bacteria</taxon>
        <taxon>Candidatus Dojkabacteria</taxon>
    </lineage>
</organism>
<proteinExistence type="inferred from homology"/>
<reference evidence="6" key="2">
    <citation type="journal article" date="2021" name="Microbiome">
        <title>Successional dynamics and alternative stable states in a saline activated sludge microbial community over 9 years.</title>
        <authorList>
            <person name="Wang Y."/>
            <person name="Ye J."/>
            <person name="Ju F."/>
            <person name="Liu L."/>
            <person name="Boyd J.A."/>
            <person name="Deng Y."/>
            <person name="Parks D.H."/>
            <person name="Jiang X."/>
            <person name="Yin X."/>
            <person name="Woodcroft B.J."/>
            <person name="Tyson G.W."/>
            <person name="Hugenholtz P."/>
            <person name="Polz M.F."/>
            <person name="Zhang T."/>
        </authorList>
    </citation>
    <scope>NUCLEOTIDE SEQUENCE</scope>
    <source>
        <strain evidence="6">HKST-UBA11</strain>
    </source>
</reference>
<dbReference type="Pfam" id="PF00496">
    <property type="entry name" value="SBP_bac_5"/>
    <property type="match status" value="1"/>
</dbReference>
<accession>A0A955L896</accession>
<comment type="similarity">
    <text evidence="1">Belongs to the bacterial solute-binding protein 5 family.</text>
</comment>
<dbReference type="InterPro" id="IPR000914">
    <property type="entry name" value="SBP_5_dom"/>
</dbReference>
<protein>
    <submittedName>
        <fullName evidence="6">Peptide ABC transporter substrate-binding protein</fullName>
    </submittedName>
</protein>
<dbReference type="SUPFAM" id="SSF53850">
    <property type="entry name" value="Periplasmic binding protein-like II"/>
    <property type="match status" value="1"/>
</dbReference>
<keyword evidence="4" id="KW-1133">Transmembrane helix</keyword>
<feature type="transmembrane region" description="Helical" evidence="4">
    <location>
        <begin position="49"/>
        <end position="65"/>
    </location>
</feature>
<feature type="domain" description="Solute-binding protein family 5" evidence="5">
    <location>
        <begin position="128"/>
        <end position="498"/>
    </location>
</feature>
<evidence type="ECO:0000256" key="4">
    <source>
        <dbReference type="SAM" id="Phobius"/>
    </source>
</evidence>
<gene>
    <name evidence="6" type="ORF">KC717_02935</name>
</gene>
<dbReference type="Proteomes" id="UP000754563">
    <property type="component" value="Unassembled WGS sequence"/>
</dbReference>
<keyword evidence="3" id="KW-0732">Signal</keyword>
<keyword evidence="4" id="KW-0472">Membrane</keyword>
<keyword evidence="4" id="KW-0812">Transmembrane</keyword>
<evidence type="ECO:0000259" key="5">
    <source>
        <dbReference type="Pfam" id="PF00496"/>
    </source>
</evidence>
<dbReference type="Gene3D" id="3.90.76.10">
    <property type="entry name" value="Dipeptide-binding Protein, Domain 1"/>
    <property type="match status" value="1"/>
</dbReference>